<keyword evidence="2" id="KW-1185">Reference proteome</keyword>
<protein>
    <submittedName>
        <fullName evidence="1">Uncharacterized protein</fullName>
    </submittedName>
</protein>
<gene>
    <name evidence="1" type="ORF">OSB04_016906</name>
</gene>
<reference evidence="1" key="1">
    <citation type="submission" date="2023-03" db="EMBL/GenBank/DDBJ databases">
        <title>Chromosome-scale reference genome and RAD-based genetic map of yellow starthistle (Centaurea solstitialis) reveal putative structural variation and QTLs associated with invader traits.</title>
        <authorList>
            <person name="Reatini B."/>
            <person name="Cang F.A."/>
            <person name="Jiang Q."/>
            <person name="Mckibben M.T.W."/>
            <person name="Barker M.S."/>
            <person name="Rieseberg L.H."/>
            <person name="Dlugosch K.M."/>
        </authorList>
    </citation>
    <scope>NUCLEOTIDE SEQUENCE</scope>
    <source>
        <strain evidence="1">CAN-66</strain>
        <tissue evidence="1">Leaf</tissue>
    </source>
</reference>
<sequence>MSDIIYTYIILHNMIIENEGISAINWSDDHVNPPIPVSQGSVQQFQQYPQMNVEIRDRSNRFSAALGAVPIYQACNWFRFLHARNRRFRFRFHEKRPGIRLCSPLGVTPKSGCRDSVSRRLDPQGGFSVKSLRGLMEEKRSRAGVNVEKPTRVFRIGKQELKFQLKFSESEIASSPNRRTLLFRIGKHCFPNRRTSL</sequence>
<organism evidence="1 2">
    <name type="scientific">Centaurea solstitialis</name>
    <name type="common">yellow star-thistle</name>
    <dbReference type="NCBI Taxonomy" id="347529"/>
    <lineage>
        <taxon>Eukaryota</taxon>
        <taxon>Viridiplantae</taxon>
        <taxon>Streptophyta</taxon>
        <taxon>Embryophyta</taxon>
        <taxon>Tracheophyta</taxon>
        <taxon>Spermatophyta</taxon>
        <taxon>Magnoliopsida</taxon>
        <taxon>eudicotyledons</taxon>
        <taxon>Gunneridae</taxon>
        <taxon>Pentapetalae</taxon>
        <taxon>asterids</taxon>
        <taxon>campanulids</taxon>
        <taxon>Asterales</taxon>
        <taxon>Asteraceae</taxon>
        <taxon>Carduoideae</taxon>
        <taxon>Cardueae</taxon>
        <taxon>Centaureinae</taxon>
        <taxon>Centaurea</taxon>
    </lineage>
</organism>
<dbReference type="AlphaFoldDB" id="A0AA38WLJ2"/>
<evidence type="ECO:0000313" key="1">
    <source>
        <dbReference type="EMBL" id="KAJ9552861.1"/>
    </source>
</evidence>
<accession>A0AA38WLJ2</accession>
<comment type="caution">
    <text evidence="1">The sequence shown here is derived from an EMBL/GenBank/DDBJ whole genome shotgun (WGS) entry which is preliminary data.</text>
</comment>
<proteinExistence type="predicted"/>
<name>A0AA38WLJ2_9ASTR</name>
<dbReference type="Proteomes" id="UP001172457">
    <property type="component" value="Chromosome 4"/>
</dbReference>
<evidence type="ECO:0000313" key="2">
    <source>
        <dbReference type="Proteomes" id="UP001172457"/>
    </source>
</evidence>
<dbReference type="EMBL" id="JARYMX010000004">
    <property type="protein sequence ID" value="KAJ9552861.1"/>
    <property type="molecule type" value="Genomic_DNA"/>
</dbReference>